<dbReference type="EMBL" id="CP012159">
    <property type="protein sequence ID" value="AKT38786.1"/>
    <property type="molecule type" value="Genomic_DNA"/>
</dbReference>
<keyword evidence="2" id="KW-1185">Reference proteome</keyword>
<sequence>MHTERSELQAQTVDVGPPPSFDEQALGDWILDALKSEFPIVSGSHALRLAPLSDESREAWGGQTGPLVFTRHLIYAHLHFEKPDHRGGSFSTPFVAFLCERSERSERSERFRERMSLLVEAFARVARRLMQDAQDTSFDDRPPLTPSHFLAALRALWSKPRTRHDEPRLSPTKTRTLAECEATMLGARTLEKILVIPAAIRENAVAALDTWLAAHTPLVETPTFQLVHVPDPSWSPTSRPSPQGVETSRAGLHVTLRTILWSLENGTPMITDVREQQVLLVLPSMAGDIERVIAFLDGLVATMPRAVEQWERSGKLCSMLPLDVMALSVLDLKKPQTSQDFAAALAKHWKLPR</sequence>
<dbReference type="RefSeq" id="WP_169796545.1">
    <property type="nucleotide sequence ID" value="NZ_CP012159.1"/>
</dbReference>
<name>A0A0K1ED31_CHOCO</name>
<gene>
    <name evidence="1" type="ORF">CMC5_029320</name>
</gene>
<dbReference type="AlphaFoldDB" id="A0A0K1ED31"/>
<evidence type="ECO:0000313" key="1">
    <source>
        <dbReference type="EMBL" id="AKT38786.1"/>
    </source>
</evidence>
<protein>
    <submittedName>
        <fullName evidence="1">Uncharacterized protein</fullName>
    </submittedName>
</protein>
<accession>A0A0K1ED31</accession>
<reference evidence="1 2" key="1">
    <citation type="submission" date="2015-07" db="EMBL/GenBank/DDBJ databases">
        <title>Genome analysis of myxobacterium Chondromyces crocatus Cm c5 reveals a high potential for natural compound synthesis and the genetic basis for the loss of fruiting body formation.</title>
        <authorList>
            <person name="Zaburannyi N."/>
            <person name="Bunk B."/>
            <person name="Maier J."/>
            <person name="Overmann J."/>
            <person name="Mueller R."/>
        </authorList>
    </citation>
    <scope>NUCLEOTIDE SEQUENCE [LARGE SCALE GENOMIC DNA]</scope>
    <source>
        <strain evidence="1 2">Cm c5</strain>
    </source>
</reference>
<dbReference type="Proteomes" id="UP000067626">
    <property type="component" value="Chromosome"/>
</dbReference>
<evidence type="ECO:0000313" key="2">
    <source>
        <dbReference type="Proteomes" id="UP000067626"/>
    </source>
</evidence>
<proteinExistence type="predicted"/>
<organism evidence="1 2">
    <name type="scientific">Chondromyces crocatus</name>
    <dbReference type="NCBI Taxonomy" id="52"/>
    <lineage>
        <taxon>Bacteria</taxon>
        <taxon>Pseudomonadati</taxon>
        <taxon>Myxococcota</taxon>
        <taxon>Polyangia</taxon>
        <taxon>Polyangiales</taxon>
        <taxon>Polyangiaceae</taxon>
        <taxon>Chondromyces</taxon>
    </lineage>
</organism>
<dbReference type="KEGG" id="ccro:CMC5_029320"/>